<sequence>MSRGRPKGSKILLTRAPVRIWAPNGGWDQRTASTPSTPLPGLALAPVPVHRTRAAVLDQVHLNLDGRCIEKEKGSKVRQHGRAVTVALLAVQH</sequence>
<accession>A0ABN7B5T6</accession>
<name>A0ABN7B5T6_9HEMI</name>
<evidence type="ECO:0000313" key="2">
    <source>
        <dbReference type="EMBL" id="BES99771.1"/>
    </source>
</evidence>
<proteinExistence type="predicted"/>
<reference evidence="2" key="2">
    <citation type="submission" date="2023-09" db="EMBL/GenBank/DDBJ databases">
        <authorList>
            <consortium name="Insect Design Technology Group"/>
            <person name="Shibata T."/>
            <person name="Kobayashi T."/>
            <person name="Uehara T."/>
        </authorList>
    </citation>
    <scope>NUCLEOTIDE SEQUENCE</scope>
    <source>
        <strain evidence="2">Japan</strain>
    </source>
</reference>
<reference evidence="2 3" key="1">
    <citation type="submission" date="2023-09" db="EMBL/GenBank/DDBJ databases">
        <title>Nesidiocoris tenuis whole genome shotgun sequence.</title>
        <authorList>
            <person name="Shibata T."/>
            <person name="Shimoda M."/>
            <person name="Kobayashi T."/>
            <person name="Uehara T."/>
        </authorList>
    </citation>
    <scope>NUCLEOTIDE SEQUENCE [LARGE SCALE GENOMIC DNA]</scope>
    <source>
        <strain evidence="2 3">Japan</strain>
    </source>
</reference>
<dbReference type="EMBL" id="AP028919">
    <property type="protein sequence ID" value="BES99767.1"/>
    <property type="molecule type" value="Genomic_DNA"/>
</dbReference>
<dbReference type="Proteomes" id="UP001307889">
    <property type="component" value="Chromosome 11"/>
</dbReference>
<evidence type="ECO:0000313" key="3">
    <source>
        <dbReference type="Proteomes" id="UP001307889"/>
    </source>
</evidence>
<organism evidence="2 3">
    <name type="scientific">Nesidiocoris tenuis</name>
    <dbReference type="NCBI Taxonomy" id="355587"/>
    <lineage>
        <taxon>Eukaryota</taxon>
        <taxon>Metazoa</taxon>
        <taxon>Ecdysozoa</taxon>
        <taxon>Arthropoda</taxon>
        <taxon>Hexapoda</taxon>
        <taxon>Insecta</taxon>
        <taxon>Pterygota</taxon>
        <taxon>Neoptera</taxon>
        <taxon>Paraneoptera</taxon>
        <taxon>Hemiptera</taxon>
        <taxon>Heteroptera</taxon>
        <taxon>Panheteroptera</taxon>
        <taxon>Cimicomorpha</taxon>
        <taxon>Miridae</taxon>
        <taxon>Dicyphina</taxon>
        <taxon>Nesidiocoris</taxon>
    </lineage>
</organism>
<gene>
    <name evidence="1" type="ORF">NTJ_12584</name>
    <name evidence="2" type="ORF">NTJ_12589</name>
</gene>
<protein>
    <submittedName>
        <fullName evidence="2">Uncharacterized protein</fullName>
    </submittedName>
</protein>
<keyword evidence="3" id="KW-1185">Reference proteome</keyword>
<evidence type="ECO:0000313" key="1">
    <source>
        <dbReference type="EMBL" id="BES99767.1"/>
    </source>
</evidence>
<dbReference type="EMBL" id="AP028919">
    <property type="protein sequence ID" value="BES99771.1"/>
    <property type="molecule type" value="Genomic_DNA"/>
</dbReference>